<dbReference type="EMBL" id="BAABGZ010000081">
    <property type="protein sequence ID" value="GAA4370227.1"/>
    <property type="molecule type" value="Genomic_DNA"/>
</dbReference>
<proteinExistence type="predicted"/>
<protein>
    <submittedName>
        <fullName evidence="1">Uncharacterized protein</fullName>
    </submittedName>
</protein>
<evidence type="ECO:0000313" key="1">
    <source>
        <dbReference type="EMBL" id="GAA4370227.1"/>
    </source>
</evidence>
<gene>
    <name evidence="1" type="ORF">GCM10023185_44580</name>
</gene>
<name>A0ABP8ISC2_9BACT</name>
<accession>A0ABP8ISC2</accession>
<organism evidence="1 2">
    <name type="scientific">Hymenobacter saemangeumensis</name>
    <dbReference type="NCBI Taxonomy" id="1084522"/>
    <lineage>
        <taxon>Bacteria</taxon>
        <taxon>Pseudomonadati</taxon>
        <taxon>Bacteroidota</taxon>
        <taxon>Cytophagia</taxon>
        <taxon>Cytophagales</taxon>
        <taxon>Hymenobacteraceae</taxon>
        <taxon>Hymenobacter</taxon>
    </lineage>
</organism>
<evidence type="ECO:0000313" key="2">
    <source>
        <dbReference type="Proteomes" id="UP001501153"/>
    </source>
</evidence>
<dbReference type="Proteomes" id="UP001501153">
    <property type="component" value="Unassembled WGS sequence"/>
</dbReference>
<reference evidence="2" key="1">
    <citation type="journal article" date="2019" name="Int. J. Syst. Evol. Microbiol.">
        <title>The Global Catalogue of Microorganisms (GCM) 10K type strain sequencing project: providing services to taxonomists for standard genome sequencing and annotation.</title>
        <authorList>
            <consortium name="The Broad Institute Genomics Platform"/>
            <consortium name="The Broad Institute Genome Sequencing Center for Infectious Disease"/>
            <person name="Wu L."/>
            <person name="Ma J."/>
        </authorList>
    </citation>
    <scope>NUCLEOTIDE SEQUENCE [LARGE SCALE GENOMIC DNA]</scope>
    <source>
        <strain evidence="2">JCM 17923</strain>
    </source>
</reference>
<keyword evidence="2" id="KW-1185">Reference proteome</keyword>
<sequence>MKDFRFDAREIGLLIELISQKPVEIVWDLNAFYLNTDTTTYKMECIDAPPAGAENEYDEIFFCKIEQLESRLHFKKNAPGYWYKIVTSNAEIQVLIIVEVERLFVDGRLFQNHNQKDTSENINMLSLGLLIQTNEGVIPAVLVPSEFGFSWLERHGYYNLNEALELITKRVGDVELRSISSIPTHQ</sequence>
<dbReference type="RefSeq" id="WP_345238376.1">
    <property type="nucleotide sequence ID" value="NZ_BAABGZ010000081.1"/>
</dbReference>
<comment type="caution">
    <text evidence="1">The sequence shown here is derived from an EMBL/GenBank/DDBJ whole genome shotgun (WGS) entry which is preliminary data.</text>
</comment>